<dbReference type="Proteomes" id="UP000663828">
    <property type="component" value="Unassembled WGS sequence"/>
</dbReference>
<accession>A0A813Y9W9</accession>
<gene>
    <name evidence="3" type="ORF">EDS130_LOCUS35557</name>
    <name evidence="2" type="ORF">XAT740_LOCUS7007</name>
</gene>
<dbReference type="Gene3D" id="3.40.630.30">
    <property type="match status" value="1"/>
</dbReference>
<dbReference type="EMBL" id="CAJNOR010000328">
    <property type="protein sequence ID" value="CAF0881168.1"/>
    <property type="molecule type" value="Genomic_DNA"/>
</dbReference>
<name>A0A813Y9W9_ADIRI</name>
<evidence type="ECO:0000259" key="1">
    <source>
        <dbReference type="Pfam" id="PF00583"/>
    </source>
</evidence>
<protein>
    <recommendedName>
        <fullName evidence="1">N-acetyltransferase domain-containing protein</fullName>
    </recommendedName>
</protein>
<dbReference type="Proteomes" id="UP000663852">
    <property type="component" value="Unassembled WGS sequence"/>
</dbReference>
<dbReference type="SUPFAM" id="SSF55729">
    <property type="entry name" value="Acyl-CoA N-acyltransferases (Nat)"/>
    <property type="match status" value="1"/>
</dbReference>
<keyword evidence="4" id="KW-1185">Reference proteome</keyword>
<evidence type="ECO:0000313" key="2">
    <source>
        <dbReference type="EMBL" id="CAF0881168.1"/>
    </source>
</evidence>
<evidence type="ECO:0000313" key="3">
    <source>
        <dbReference type="EMBL" id="CAF1392682.1"/>
    </source>
</evidence>
<reference evidence="2" key="1">
    <citation type="submission" date="2021-02" db="EMBL/GenBank/DDBJ databases">
        <authorList>
            <person name="Nowell W R."/>
        </authorList>
    </citation>
    <scope>NUCLEOTIDE SEQUENCE</scope>
</reference>
<proteinExistence type="predicted"/>
<dbReference type="GO" id="GO:0016747">
    <property type="term" value="F:acyltransferase activity, transferring groups other than amino-acyl groups"/>
    <property type="evidence" value="ECO:0007669"/>
    <property type="project" value="InterPro"/>
</dbReference>
<dbReference type="InterPro" id="IPR000182">
    <property type="entry name" value="GNAT_dom"/>
</dbReference>
<feature type="domain" description="N-acetyltransferase" evidence="1">
    <location>
        <begin position="63"/>
        <end position="171"/>
    </location>
</feature>
<dbReference type="OrthoDB" id="5333917at2759"/>
<comment type="caution">
    <text evidence="2">The sequence shown here is derived from an EMBL/GenBank/DDBJ whole genome shotgun (WGS) entry which is preliminary data.</text>
</comment>
<evidence type="ECO:0000313" key="4">
    <source>
        <dbReference type="Proteomes" id="UP000663828"/>
    </source>
</evidence>
<dbReference type="Pfam" id="PF00583">
    <property type="entry name" value="Acetyltransf_1"/>
    <property type="match status" value="1"/>
</dbReference>
<dbReference type="EMBL" id="CAJNOJ010000314">
    <property type="protein sequence ID" value="CAF1392682.1"/>
    <property type="molecule type" value="Genomic_DNA"/>
</dbReference>
<organism evidence="2 4">
    <name type="scientific">Adineta ricciae</name>
    <name type="common">Rotifer</name>
    <dbReference type="NCBI Taxonomy" id="249248"/>
    <lineage>
        <taxon>Eukaryota</taxon>
        <taxon>Metazoa</taxon>
        <taxon>Spiralia</taxon>
        <taxon>Gnathifera</taxon>
        <taxon>Rotifera</taxon>
        <taxon>Eurotatoria</taxon>
        <taxon>Bdelloidea</taxon>
        <taxon>Adinetida</taxon>
        <taxon>Adinetidae</taxon>
        <taxon>Adineta</taxon>
    </lineage>
</organism>
<sequence length="278" mass="31382">MIPLRLDELIRETTTMANKQVEATRDDKFGYTIHTLKERYDLRASIEELNTISWPKFLAQDIVTNDAWDVLFKEWNEYQVVIVDNDGDKLIGVGLTVPIHWDGNINTLPSGWEAATQLGLDDLAAGKRPTALSAFAIMVNPQMQKKGISALILKTILNISRQHGFHSFAVNVRPILKMNYPLIPIETYAYWENGNGEPFDPWMRVHFRAGAKLIGVSPRAVLVKGTVSQWQKWTNMEFPDSGKYVVSGALTPVTIHHEHNVGIYFDPAVWMIHTIGSA</sequence>
<dbReference type="InterPro" id="IPR016181">
    <property type="entry name" value="Acyl_CoA_acyltransferase"/>
</dbReference>
<dbReference type="AlphaFoldDB" id="A0A813Y9W9"/>